<dbReference type="EMBL" id="SAYE01000009">
    <property type="protein sequence ID" value="TXJ51046.1"/>
    <property type="molecule type" value="Genomic_DNA"/>
</dbReference>
<feature type="binding site" evidence="12">
    <location>
        <position position="223"/>
    </location>
    <ligand>
        <name>D-ribose 5-phosphate</name>
        <dbReference type="ChEBI" id="CHEBI:78346"/>
    </ligand>
</feature>
<protein>
    <recommendedName>
        <fullName evidence="12">Ribose-phosphate pyrophosphokinase</fullName>
        <shortName evidence="12">RPPK</shortName>
        <ecNumber evidence="12">2.7.6.1</ecNumber>
    </recommendedName>
    <alternativeName>
        <fullName evidence="12">5-phospho-D-ribosyl alpha-1-diphosphate synthase</fullName>
    </alternativeName>
    <alternativeName>
        <fullName evidence="12">Phosphoribosyl diphosphate synthase</fullName>
    </alternativeName>
    <alternativeName>
        <fullName evidence="12">Phosphoribosyl pyrophosphate synthase</fullName>
        <shortName evidence="12">P-Rib-PP synthase</shortName>
        <shortName evidence="12">PRPP synthase</shortName>
        <shortName evidence="12">PRPPase</shortName>
    </alternativeName>
</protein>
<dbReference type="GO" id="GO:0016301">
    <property type="term" value="F:kinase activity"/>
    <property type="evidence" value="ECO:0007669"/>
    <property type="project" value="UniProtKB-KW"/>
</dbReference>
<dbReference type="UniPathway" id="UPA00087">
    <property type="reaction ID" value="UER00172"/>
</dbReference>
<evidence type="ECO:0000256" key="5">
    <source>
        <dbReference type="ARBA" id="ARBA00022741"/>
    </source>
</evidence>
<evidence type="ECO:0000256" key="1">
    <source>
        <dbReference type="ARBA" id="ARBA00004996"/>
    </source>
</evidence>
<reference evidence="15" key="2">
    <citation type="submission" date="2019-01" db="EMBL/GenBank/DDBJ databases">
        <authorList>
            <person name="Thorell K."/>
        </authorList>
    </citation>
    <scope>NUCLEOTIDE SEQUENCE</scope>
    <source>
        <strain evidence="15">PC3939II</strain>
        <strain evidence="14">PC4580III</strain>
    </source>
</reference>
<dbReference type="SUPFAM" id="SSF53271">
    <property type="entry name" value="PRTase-like"/>
    <property type="match status" value="1"/>
</dbReference>
<dbReference type="GO" id="GO:0005524">
    <property type="term" value="F:ATP binding"/>
    <property type="evidence" value="ECO:0007669"/>
    <property type="project" value="UniProtKB-KW"/>
</dbReference>
<dbReference type="AlphaFoldDB" id="A0A5C8FN77"/>
<dbReference type="GO" id="GO:0002189">
    <property type="term" value="C:ribose phosphate diphosphokinase complex"/>
    <property type="evidence" value="ECO:0007669"/>
    <property type="project" value="TreeGrafter"/>
</dbReference>
<evidence type="ECO:0000256" key="2">
    <source>
        <dbReference type="ARBA" id="ARBA00022679"/>
    </source>
</evidence>
<evidence type="ECO:0000259" key="13">
    <source>
        <dbReference type="Pfam" id="PF13793"/>
    </source>
</evidence>
<feature type="active site" evidence="12">
    <location>
        <position position="197"/>
    </location>
</feature>
<dbReference type="InterPro" id="IPR000836">
    <property type="entry name" value="PRTase_dom"/>
</dbReference>
<dbReference type="InterPro" id="IPR005946">
    <property type="entry name" value="Rib-P_diPkinase"/>
</dbReference>
<reference evidence="16 17" key="1">
    <citation type="journal article" date="1992" name="Lakartidningen">
        <title>[Penicillin V and not amoxicillin is the first choice preparation in acute otitis].</title>
        <authorList>
            <person name="Kamme C."/>
            <person name="Lundgren K."/>
            <person name="Prellner K."/>
        </authorList>
    </citation>
    <scope>NUCLEOTIDE SEQUENCE [LARGE SCALE GENOMIC DNA]</scope>
    <source>
        <strain evidence="15 16">PC3939II</strain>
        <strain evidence="14 17">PC4580III</strain>
    </source>
</reference>
<proteinExistence type="inferred from homology"/>
<dbReference type="Proteomes" id="UP000322307">
    <property type="component" value="Unassembled WGS sequence"/>
</dbReference>
<feature type="binding site" evidence="12">
    <location>
        <begin position="227"/>
        <end position="231"/>
    </location>
    <ligand>
        <name>D-ribose 5-phosphate</name>
        <dbReference type="ChEBI" id="CHEBI:78346"/>
    </ligand>
</feature>
<comment type="function">
    <text evidence="10 12">Involved in the biosynthesis of the central metabolite phospho-alpha-D-ribosyl-1-pyrophosphate (PRPP) via the transfer of pyrophosphoryl group from ATP to 1-hydroxyl of ribose-5-phosphate (Rib-5-P).</text>
</comment>
<accession>A0A5C8FN77</accession>
<feature type="binding site" evidence="12">
    <location>
        <begin position="100"/>
        <end position="101"/>
    </location>
    <ligand>
        <name>ATP</name>
        <dbReference type="ChEBI" id="CHEBI:30616"/>
    </ligand>
</feature>
<dbReference type="PANTHER" id="PTHR10210:SF32">
    <property type="entry name" value="RIBOSE-PHOSPHATE PYROPHOSPHOKINASE 2"/>
    <property type="match status" value="1"/>
</dbReference>
<dbReference type="NCBIfam" id="NF002320">
    <property type="entry name" value="PRK01259.1"/>
    <property type="match status" value="1"/>
</dbReference>
<evidence type="ECO:0000313" key="16">
    <source>
        <dbReference type="Proteomes" id="UP000322307"/>
    </source>
</evidence>
<keyword evidence="8 12" id="KW-0460">Magnesium</keyword>
<dbReference type="PANTHER" id="PTHR10210">
    <property type="entry name" value="RIBOSE-PHOSPHATE DIPHOSPHOKINASE FAMILY MEMBER"/>
    <property type="match status" value="1"/>
</dbReference>
<gene>
    <name evidence="12" type="primary">prs</name>
    <name evidence="14" type="ORF">EPJ78_04405</name>
    <name evidence="15" type="ORF">EPJ84_03995</name>
</gene>
<evidence type="ECO:0000313" key="14">
    <source>
        <dbReference type="EMBL" id="TXJ37954.1"/>
    </source>
</evidence>
<dbReference type="Pfam" id="PF13793">
    <property type="entry name" value="Pribosyltran_N"/>
    <property type="match status" value="1"/>
</dbReference>
<evidence type="ECO:0000256" key="11">
    <source>
        <dbReference type="ARBA" id="ARBA00061444"/>
    </source>
</evidence>
<dbReference type="GO" id="GO:0009156">
    <property type="term" value="P:ribonucleoside monophosphate biosynthetic process"/>
    <property type="evidence" value="ECO:0007669"/>
    <property type="project" value="InterPro"/>
</dbReference>
<comment type="subcellular location">
    <subcellularLocation>
        <location evidence="12">Cytoplasm</location>
    </subcellularLocation>
</comment>
<dbReference type="GO" id="GO:0006015">
    <property type="term" value="P:5-phosphoribose 1-diphosphate biosynthetic process"/>
    <property type="evidence" value="ECO:0007669"/>
    <property type="project" value="UniProtKB-UniRule"/>
</dbReference>
<feature type="binding site" evidence="12">
    <location>
        <position position="134"/>
    </location>
    <ligand>
        <name>Mg(2+)</name>
        <dbReference type="ChEBI" id="CHEBI:18420"/>
    </ligand>
</feature>
<feature type="binding site" evidence="12">
    <location>
        <begin position="40"/>
        <end position="42"/>
    </location>
    <ligand>
        <name>ATP</name>
        <dbReference type="ChEBI" id="CHEBI:30616"/>
    </ligand>
</feature>
<name>A0A5C8FN77_9SPIR</name>
<dbReference type="Proteomes" id="UP000322814">
    <property type="component" value="Unassembled WGS sequence"/>
</dbReference>
<keyword evidence="12" id="KW-0963">Cytoplasm</keyword>
<dbReference type="InterPro" id="IPR029057">
    <property type="entry name" value="PRTase-like"/>
</dbReference>
<sequence length="317" mass="35262">MSMENEILVLSGTANPKLAEDVVKNMNLKLGDMEIRRFADGEVFVQVGESVRNKDVYVIQPTGRPSSNENWMELYCIIDALKRASAKRITAVIPYYGYSRQDRKNEPRVPITAKLVANLLTESGVGRVLSLDLHAAQIQGFFDIPVDHMQSKNIFLEKIRKDLDISNSIIVSPDIGGIGRARLIAKALKLDIAIIDKRRDRANECEVMNIIGDVKGKDAIIIDDIIDTGGTLIKSTNALKQSGMRKIFVFITHAVCSGDVYERINASEIEKLYITDSLKVINERLGNKIEVISVAPAIADAIRHIHTEMSISVLFDK</sequence>
<feature type="binding site" evidence="12">
    <location>
        <position position="174"/>
    </location>
    <ligand>
        <name>Mg(2+)</name>
        <dbReference type="ChEBI" id="CHEBI:18420"/>
    </ligand>
</feature>
<dbReference type="GO" id="GO:0006164">
    <property type="term" value="P:purine nucleotide biosynthetic process"/>
    <property type="evidence" value="ECO:0007669"/>
    <property type="project" value="TreeGrafter"/>
</dbReference>
<keyword evidence="5 12" id="KW-0547">Nucleotide-binding</keyword>
<comment type="pathway">
    <text evidence="1 12">Metabolic intermediate biosynthesis; 5-phospho-alpha-D-ribose 1-diphosphate biosynthesis; 5-phospho-alpha-D-ribose 1-diphosphate from D-ribose 5-phosphate (route I): step 1/1.</text>
</comment>
<evidence type="ECO:0000256" key="6">
    <source>
        <dbReference type="ARBA" id="ARBA00022777"/>
    </source>
</evidence>
<dbReference type="EMBL" id="SAYB01000003">
    <property type="protein sequence ID" value="TXJ37954.1"/>
    <property type="molecule type" value="Genomic_DNA"/>
</dbReference>
<dbReference type="Gene3D" id="3.40.50.2020">
    <property type="match status" value="2"/>
</dbReference>
<dbReference type="InterPro" id="IPR037515">
    <property type="entry name" value="Rib-P_diPkinase_bac"/>
</dbReference>
<comment type="similarity">
    <text evidence="11 12">Belongs to the ribose-phosphate pyrophosphokinase family. Class I subfamily.</text>
</comment>
<feature type="binding site" evidence="12">
    <location>
        <position position="199"/>
    </location>
    <ligand>
        <name>D-ribose 5-phosphate</name>
        <dbReference type="ChEBI" id="CHEBI:78346"/>
    </ligand>
</feature>
<evidence type="ECO:0000313" key="17">
    <source>
        <dbReference type="Proteomes" id="UP000322814"/>
    </source>
</evidence>
<dbReference type="EC" id="2.7.6.1" evidence="12"/>
<evidence type="ECO:0000256" key="12">
    <source>
        <dbReference type="HAMAP-Rule" id="MF_00583"/>
    </source>
</evidence>
<dbReference type="SMART" id="SM01400">
    <property type="entry name" value="Pribosyltran_N"/>
    <property type="match status" value="1"/>
</dbReference>
<dbReference type="GO" id="GO:0000287">
    <property type="term" value="F:magnesium ion binding"/>
    <property type="evidence" value="ECO:0007669"/>
    <property type="project" value="UniProtKB-UniRule"/>
</dbReference>
<organism evidence="15 16">
    <name type="scientific">Brachyspira aalborgi</name>
    <dbReference type="NCBI Taxonomy" id="29522"/>
    <lineage>
        <taxon>Bacteria</taxon>
        <taxon>Pseudomonadati</taxon>
        <taxon>Spirochaetota</taxon>
        <taxon>Spirochaetia</taxon>
        <taxon>Brachyspirales</taxon>
        <taxon>Brachyspiraceae</taxon>
        <taxon>Brachyspira</taxon>
    </lineage>
</organism>
<dbReference type="HAMAP" id="MF_00583_B">
    <property type="entry name" value="RibP_PPkinase_B"/>
    <property type="match status" value="1"/>
</dbReference>
<evidence type="ECO:0000256" key="9">
    <source>
        <dbReference type="ARBA" id="ARBA00049535"/>
    </source>
</evidence>
<dbReference type="RefSeq" id="WP_147717729.1">
    <property type="nucleotide sequence ID" value="NZ_SAYB01000003.1"/>
</dbReference>
<keyword evidence="2 12" id="KW-0808">Transferase</keyword>
<dbReference type="GO" id="GO:0004749">
    <property type="term" value="F:ribose phosphate diphosphokinase activity"/>
    <property type="evidence" value="ECO:0007669"/>
    <property type="project" value="UniProtKB-UniRule"/>
</dbReference>
<evidence type="ECO:0000313" key="15">
    <source>
        <dbReference type="EMBL" id="TXJ51046.1"/>
    </source>
</evidence>
<keyword evidence="3 12" id="KW-0479">Metal-binding</keyword>
<evidence type="ECO:0000256" key="10">
    <source>
        <dbReference type="ARBA" id="ARBA00054914"/>
    </source>
</evidence>
<dbReference type="Pfam" id="PF14572">
    <property type="entry name" value="Pribosyl_synth"/>
    <property type="match status" value="1"/>
</dbReference>
<dbReference type="PROSITE" id="PS00114">
    <property type="entry name" value="PRPP_SYNTHASE"/>
    <property type="match status" value="1"/>
</dbReference>
<keyword evidence="6 12" id="KW-0418">Kinase</keyword>
<evidence type="ECO:0000256" key="7">
    <source>
        <dbReference type="ARBA" id="ARBA00022840"/>
    </source>
</evidence>
<dbReference type="GO" id="GO:0005737">
    <property type="term" value="C:cytoplasm"/>
    <property type="evidence" value="ECO:0007669"/>
    <property type="project" value="UniProtKB-SubCell"/>
</dbReference>
<dbReference type="InterPro" id="IPR000842">
    <property type="entry name" value="PRib_PP_synth_CS"/>
</dbReference>
<evidence type="ECO:0000256" key="4">
    <source>
        <dbReference type="ARBA" id="ARBA00022727"/>
    </source>
</evidence>
<keyword evidence="7 12" id="KW-0067">ATP-binding</keyword>
<keyword evidence="4 12" id="KW-0545">Nucleotide biosynthesis</keyword>
<comment type="cofactor">
    <cofactor evidence="12">
        <name>Mg(2+)</name>
        <dbReference type="ChEBI" id="CHEBI:18420"/>
    </cofactor>
    <text evidence="12">Binds 2 Mg(2+) ions per subunit.</text>
</comment>
<comment type="caution">
    <text evidence="15">The sequence shown here is derived from an EMBL/GenBank/DDBJ whole genome shotgun (WGS) entry which is preliminary data.</text>
</comment>
<evidence type="ECO:0000256" key="3">
    <source>
        <dbReference type="ARBA" id="ARBA00022723"/>
    </source>
</evidence>
<evidence type="ECO:0000256" key="8">
    <source>
        <dbReference type="ARBA" id="ARBA00022842"/>
    </source>
</evidence>
<dbReference type="NCBIfam" id="TIGR01251">
    <property type="entry name" value="ribP_PPkin"/>
    <property type="match status" value="1"/>
</dbReference>
<dbReference type="CDD" id="cd06223">
    <property type="entry name" value="PRTases_typeI"/>
    <property type="match status" value="1"/>
</dbReference>
<feature type="domain" description="Ribose-phosphate pyrophosphokinase N-terminal" evidence="13">
    <location>
        <begin position="8"/>
        <end position="124"/>
    </location>
</feature>
<dbReference type="InterPro" id="IPR029099">
    <property type="entry name" value="Pribosyltran_N"/>
</dbReference>
<comment type="subunit">
    <text evidence="12">Homohexamer.</text>
</comment>
<dbReference type="FunFam" id="3.40.50.2020:FF:000001">
    <property type="entry name" value="Ribose-phosphate pyrophosphokinase"/>
    <property type="match status" value="1"/>
</dbReference>
<comment type="catalytic activity">
    <reaction evidence="9 12">
        <text>D-ribose 5-phosphate + ATP = 5-phospho-alpha-D-ribose 1-diphosphate + AMP + H(+)</text>
        <dbReference type="Rhea" id="RHEA:15609"/>
        <dbReference type="ChEBI" id="CHEBI:15378"/>
        <dbReference type="ChEBI" id="CHEBI:30616"/>
        <dbReference type="ChEBI" id="CHEBI:58017"/>
        <dbReference type="ChEBI" id="CHEBI:78346"/>
        <dbReference type="ChEBI" id="CHEBI:456215"/>
        <dbReference type="EC" id="2.7.6.1"/>
    </reaction>
</comment>